<evidence type="ECO:0000256" key="2">
    <source>
        <dbReference type="ARBA" id="ARBA00005189"/>
    </source>
</evidence>
<keyword evidence="6 13" id="KW-0808">Transferase</keyword>
<dbReference type="GO" id="GO:0006071">
    <property type="term" value="P:glycerol metabolic process"/>
    <property type="evidence" value="ECO:0007669"/>
    <property type="project" value="UniProtKB-KW"/>
</dbReference>
<dbReference type="GO" id="GO:0071731">
    <property type="term" value="P:response to nitric oxide"/>
    <property type="evidence" value="ECO:0007669"/>
    <property type="project" value="TreeGrafter"/>
</dbReference>
<evidence type="ECO:0000256" key="1">
    <source>
        <dbReference type="ARBA" id="ARBA00004771"/>
    </source>
</evidence>
<evidence type="ECO:0000256" key="9">
    <source>
        <dbReference type="ARBA" id="ARBA00023315"/>
    </source>
</evidence>
<protein>
    <recommendedName>
        <fullName evidence="4">diacylglycerol O-acyltransferase</fullName>
        <ecNumber evidence="4">2.3.1.20</ecNumber>
    </recommendedName>
</protein>
<dbReference type="GO" id="GO:0004144">
    <property type="term" value="F:diacylglycerol O-acyltransferase activity"/>
    <property type="evidence" value="ECO:0007669"/>
    <property type="project" value="UniProtKB-EC"/>
</dbReference>
<dbReference type="EC" id="2.3.1.20" evidence="4"/>
<proteinExistence type="inferred from homology"/>
<dbReference type="InterPro" id="IPR004255">
    <property type="entry name" value="O-acyltransferase_WSD1_N"/>
</dbReference>
<dbReference type="InterPro" id="IPR023213">
    <property type="entry name" value="CAT-like_dom_sf"/>
</dbReference>
<sequence>MDAGTARLAAVDEANLVLDHSGQVNVFLVCATLAPGGFVAEDGAADMGALRRAVRTRIGALPALGRSIVTVGPRHRWRVAEPDLAQHIRLDPPVDGVPGLEALCAQLMCRPLPRDRPLWEILVVPMGPGEVGVVFRVHHAVADGMAAAEILHGLFDPDEHLISRAVAPSRPSTTGTETHVGALRYARRIIEGVHRVLLTGLRRAVPPTVLLGERTPHRGVAFLRVDLAPLHERAHLRGATVNDALLSAVAAGYRSALRAAGEPIPAELPVSVPVALPRRANAGNHVGVMLVRLPLHEADPETRLGLIAAQTQKLKVEARSQGTFEFMRGPIGARLFDRLARQQRLVAGFVTNVPGAAGAFQLAGAPVTALWPVGVLAGNVRLGVAAVSYNGTLACGIHFDAGTVPGVDFSRAMAAELGALEV</sequence>
<dbReference type="InterPro" id="IPR009721">
    <property type="entry name" value="O-acyltransferase_WSD1_C"/>
</dbReference>
<evidence type="ECO:0000256" key="10">
    <source>
        <dbReference type="ARBA" id="ARBA00048109"/>
    </source>
</evidence>
<evidence type="ECO:0000259" key="11">
    <source>
        <dbReference type="Pfam" id="PF03007"/>
    </source>
</evidence>
<dbReference type="UniPathway" id="UPA00282"/>
<dbReference type="InterPro" id="IPR045034">
    <property type="entry name" value="O-acyltransferase_WSD1-like"/>
</dbReference>
<keyword evidence="7" id="KW-0319">Glycerol metabolism</keyword>
<feature type="domain" description="O-acyltransferase WSD1 C-terminal" evidence="12">
    <location>
        <begin position="283"/>
        <end position="407"/>
    </location>
</feature>
<evidence type="ECO:0000256" key="3">
    <source>
        <dbReference type="ARBA" id="ARBA00009587"/>
    </source>
</evidence>
<comment type="pathway">
    <text evidence="1">Glycerolipid metabolism; triacylglycerol biosynthesis.</text>
</comment>
<evidence type="ECO:0000256" key="5">
    <source>
        <dbReference type="ARBA" id="ARBA00022516"/>
    </source>
</evidence>
<comment type="catalytic activity">
    <reaction evidence="10">
        <text>an acyl-CoA + a 1,2-diacyl-sn-glycerol = a triacyl-sn-glycerol + CoA</text>
        <dbReference type="Rhea" id="RHEA:10868"/>
        <dbReference type="ChEBI" id="CHEBI:17815"/>
        <dbReference type="ChEBI" id="CHEBI:57287"/>
        <dbReference type="ChEBI" id="CHEBI:58342"/>
        <dbReference type="ChEBI" id="CHEBI:64615"/>
        <dbReference type="EC" id="2.3.1.20"/>
    </reaction>
</comment>
<organism evidence="13">
    <name type="scientific">uncultured Microbacterium sp</name>
    <dbReference type="NCBI Taxonomy" id="191216"/>
    <lineage>
        <taxon>Bacteria</taxon>
        <taxon>Bacillati</taxon>
        <taxon>Actinomycetota</taxon>
        <taxon>Actinomycetes</taxon>
        <taxon>Micrococcales</taxon>
        <taxon>Microbacteriaceae</taxon>
        <taxon>Microbacterium</taxon>
        <taxon>environmental samples</taxon>
    </lineage>
</organism>
<name>A0A1Y5P6V9_9MICO</name>
<evidence type="ECO:0000313" key="13">
    <source>
        <dbReference type="EMBL" id="SBS73250.1"/>
    </source>
</evidence>
<dbReference type="GO" id="GO:0019432">
    <property type="term" value="P:triglyceride biosynthetic process"/>
    <property type="evidence" value="ECO:0007669"/>
    <property type="project" value="UniProtKB-UniPathway"/>
</dbReference>
<evidence type="ECO:0000256" key="6">
    <source>
        <dbReference type="ARBA" id="ARBA00022679"/>
    </source>
</evidence>
<evidence type="ECO:0000256" key="4">
    <source>
        <dbReference type="ARBA" id="ARBA00013244"/>
    </source>
</evidence>
<evidence type="ECO:0000256" key="8">
    <source>
        <dbReference type="ARBA" id="ARBA00023098"/>
    </source>
</evidence>
<keyword evidence="9 13" id="KW-0012">Acyltransferase</keyword>
<feature type="domain" description="O-acyltransferase WSD1-like N-terminal" evidence="11">
    <location>
        <begin position="43"/>
        <end position="244"/>
    </location>
</feature>
<dbReference type="PANTHER" id="PTHR31650">
    <property type="entry name" value="O-ACYLTRANSFERASE (WSD1-LIKE) FAMILY PROTEIN"/>
    <property type="match status" value="1"/>
</dbReference>
<dbReference type="Pfam" id="PF03007">
    <property type="entry name" value="WS_DGAT_cat"/>
    <property type="match status" value="1"/>
</dbReference>
<dbReference type="Pfam" id="PF06974">
    <property type="entry name" value="WS_DGAT_C"/>
    <property type="match status" value="1"/>
</dbReference>
<comment type="similarity">
    <text evidence="3">Belongs to the long-chain O-acyltransferase family.</text>
</comment>
<dbReference type="Gene3D" id="3.30.559.10">
    <property type="entry name" value="Chloramphenicol acetyltransferase-like domain"/>
    <property type="match status" value="1"/>
</dbReference>
<gene>
    <name evidence="13" type="ORF">MIPYR_40065</name>
</gene>
<evidence type="ECO:0000259" key="12">
    <source>
        <dbReference type="Pfam" id="PF06974"/>
    </source>
</evidence>
<dbReference type="EMBL" id="FLQR01000008">
    <property type="protein sequence ID" value="SBS73250.1"/>
    <property type="molecule type" value="Genomic_DNA"/>
</dbReference>
<keyword evidence="5" id="KW-0444">Lipid biosynthesis</keyword>
<dbReference type="RefSeq" id="WP_295576438.1">
    <property type="nucleotide sequence ID" value="NZ_FLQR01000008.1"/>
</dbReference>
<evidence type="ECO:0000256" key="7">
    <source>
        <dbReference type="ARBA" id="ARBA00022798"/>
    </source>
</evidence>
<dbReference type="PANTHER" id="PTHR31650:SF1">
    <property type="entry name" value="WAX ESTER SYNTHASE_DIACYLGLYCEROL ACYLTRANSFERASE 4-RELATED"/>
    <property type="match status" value="1"/>
</dbReference>
<dbReference type="GO" id="GO:0005886">
    <property type="term" value="C:plasma membrane"/>
    <property type="evidence" value="ECO:0007669"/>
    <property type="project" value="TreeGrafter"/>
</dbReference>
<keyword evidence="8" id="KW-0443">Lipid metabolism</keyword>
<comment type="pathway">
    <text evidence="2">Lipid metabolism.</text>
</comment>
<dbReference type="GO" id="GO:0001666">
    <property type="term" value="P:response to hypoxia"/>
    <property type="evidence" value="ECO:0007669"/>
    <property type="project" value="TreeGrafter"/>
</dbReference>
<reference evidence="13" key="1">
    <citation type="submission" date="2016-03" db="EMBL/GenBank/DDBJ databases">
        <authorList>
            <person name="Ploux O."/>
        </authorList>
    </citation>
    <scope>NUCLEOTIDE SEQUENCE</scope>
    <source>
        <strain evidence="13">UC1</strain>
    </source>
</reference>
<dbReference type="SUPFAM" id="SSF52777">
    <property type="entry name" value="CoA-dependent acyltransferases"/>
    <property type="match status" value="1"/>
</dbReference>
<accession>A0A1Y5P6V9</accession>
<dbReference type="AlphaFoldDB" id="A0A1Y5P6V9"/>
<dbReference type="GO" id="GO:0051701">
    <property type="term" value="P:biological process involved in interaction with host"/>
    <property type="evidence" value="ECO:0007669"/>
    <property type="project" value="TreeGrafter"/>
</dbReference>